<evidence type="ECO:0000313" key="2">
    <source>
        <dbReference type="Proteomes" id="UP000091857"/>
    </source>
</evidence>
<dbReference type="EMBL" id="CM004389">
    <property type="protein sequence ID" value="KAG8657931.1"/>
    <property type="molecule type" value="Genomic_DNA"/>
</dbReference>
<evidence type="ECO:0000313" key="1">
    <source>
        <dbReference type="EMBL" id="KAG8657931.1"/>
    </source>
</evidence>
<proteinExistence type="predicted"/>
<accession>A0ACB7I0I0</accession>
<protein>
    <submittedName>
        <fullName evidence="1">Uncharacterized protein</fullName>
    </submittedName>
</protein>
<name>A0ACB7I0I0_MANES</name>
<comment type="caution">
    <text evidence="1">The sequence shown here is derived from an EMBL/GenBank/DDBJ whole genome shotgun (WGS) entry which is preliminary data.</text>
</comment>
<reference evidence="2" key="1">
    <citation type="journal article" date="2016" name="Nat. Biotechnol.">
        <title>Sequencing wild and cultivated cassava and related species reveals extensive interspecific hybridization and genetic diversity.</title>
        <authorList>
            <person name="Bredeson J.V."/>
            <person name="Lyons J.B."/>
            <person name="Prochnik S.E."/>
            <person name="Wu G.A."/>
            <person name="Ha C.M."/>
            <person name="Edsinger-Gonzales E."/>
            <person name="Grimwood J."/>
            <person name="Schmutz J."/>
            <person name="Rabbi I.Y."/>
            <person name="Egesi C."/>
            <person name="Nauluvula P."/>
            <person name="Lebot V."/>
            <person name="Ndunguru J."/>
            <person name="Mkamilo G."/>
            <person name="Bart R.S."/>
            <person name="Setter T.L."/>
            <person name="Gleadow R.M."/>
            <person name="Kulakow P."/>
            <person name="Ferguson M.E."/>
            <person name="Rounsley S."/>
            <person name="Rokhsar D.S."/>
        </authorList>
    </citation>
    <scope>NUCLEOTIDE SEQUENCE [LARGE SCALE GENOMIC DNA]</scope>
    <source>
        <strain evidence="2">cv. AM560-2</strain>
    </source>
</reference>
<organism evidence="1 2">
    <name type="scientific">Manihot esculenta</name>
    <name type="common">Cassava</name>
    <name type="synonym">Jatropha manihot</name>
    <dbReference type="NCBI Taxonomy" id="3983"/>
    <lineage>
        <taxon>Eukaryota</taxon>
        <taxon>Viridiplantae</taxon>
        <taxon>Streptophyta</taxon>
        <taxon>Embryophyta</taxon>
        <taxon>Tracheophyta</taxon>
        <taxon>Spermatophyta</taxon>
        <taxon>Magnoliopsida</taxon>
        <taxon>eudicotyledons</taxon>
        <taxon>Gunneridae</taxon>
        <taxon>Pentapetalae</taxon>
        <taxon>rosids</taxon>
        <taxon>fabids</taxon>
        <taxon>Malpighiales</taxon>
        <taxon>Euphorbiaceae</taxon>
        <taxon>Crotonoideae</taxon>
        <taxon>Manihoteae</taxon>
        <taxon>Manihot</taxon>
    </lineage>
</organism>
<sequence length="357" mass="40832">MLYVFYMMDTPIWKNYFHTISTRVLRFSDYSMAELPPRIPTVTPNWPPLFPPQTMSNYFSNTHTAAAVVDTHQPSCVDEFSDFTSTRRAAHRRCINDSIAFLETSTTPLDEDCNNQTNNNNDNNNYYVPSNGFISSNFEFDRLDDDQLMYIYSDDMSLSMLPSSSNPSTASGQNSNNDDKPMVGFNQHQQHKKKQQPAKIESGEVKSTCKQEPRTQQLPTSPNGDPTIIDPKRVKRVLANRKSAQRSRARKLQYISELERSVTTLQMEVSALSPRVAFLDHQRLALNVDNSALKQMIAALAQDNIFKDALQEELKKEIERLQKLHKQQNRKEMNKSNAAPSNHQTMHHVGKEDLLIS</sequence>
<keyword evidence="2" id="KW-1185">Reference proteome</keyword>
<gene>
    <name evidence="1" type="ORF">MANES_03G103800v8</name>
</gene>
<dbReference type="Proteomes" id="UP000091857">
    <property type="component" value="Chromosome 3"/>
</dbReference>